<proteinExistence type="predicted"/>
<accession>V9Z5Q5</accession>
<name>V9Z5Q5_9ACTN</name>
<gene>
    <name evidence="2" type="ORF">pFRL2_56c</name>
</gene>
<evidence type="ECO:0000313" key="2">
    <source>
        <dbReference type="EMBL" id="AHE38731.1"/>
    </source>
</evidence>
<dbReference type="RefSeq" id="WP_024126113.1">
    <property type="nucleotide sequence ID" value="NC_023282.1"/>
</dbReference>
<geneLocation type="plasmid" evidence="2">
    <name>pFRL2</name>
</geneLocation>
<dbReference type="AlphaFoldDB" id="V9Z5Q5"/>
<feature type="region of interest" description="Disordered" evidence="1">
    <location>
        <begin position="120"/>
        <end position="156"/>
    </location>
</feature>
<organism evidence="2">
    <name type="scientific">Streptomyces sp. FR1</name>
    <dbReference type="NCBI Taxonomy" id="349971"/>
    <lineage>
        <taxon>Bacteria</taxon>
        <taxon>Bacillati</taxon>
        <taxon>Actinomycetota</taxon>
        <taxon>Actinomycetes</taxon>
        <taxon>Kitasatosporales</taxon>
        <taxon>Streptomycetaceae</taxon>
        <taxon>Streptomyces</taxon>
    </lineage>
</organism>
<sequence>MSDGTGSPEVKVGSDLHKLIQQLEKIEFKTDRDLYNYAKILRAIGFELYTRVAFDADMITAILSQYKGKWYTFGLQSKIRAKLVGAHLKAGASAAKVLGLAGVKMYASFVKHFIRPEQEAEAEARKGKGSKKPGFSIGDKPSTGSAGKPGEAGKAA</sequence>
<evidence type="ECO:0000256" key="1">
    <source>
        <dbReference type="SAM" id="MobiDB-lite"/>
    </source>
</evidence>
<protein>
    <submittedName>
        <fullName evidence="2">Uncharacterized protein</fullName>
    </submittedName>
</protein>
<keyword evidence="2" id="KW-0614">Plasmid</keyword>
<reference evidence="2" key="1">
    <citation type="submission" date="2013-09" db="EMBL/GenBank/DDBJ databases">
        <title>Complete nucleotide sequence of Streptomyces linear plasmid pFRL2.</title>
        <authorList>
            <person name="Chen Z."/>
            <person name="Fang P."/>
            <person name="Qin Z."/>
        </authorList>
    </citation>
    <scope>NUCLEOTIDE SEQUENCE</scope>
    <source>
        <plasmid evidence="2">pFRL2</plasmid>
    </source>
</reference>
<dbReference type="EMBL" id="KF602047">
    <property type="protein sequence ID" value="AHE38731.1"/>
    <property type="molecule type" value="Genomic_DNA"/>
</dbReference>